<gene>
    <name evidence="4" type="ORF">H2508_08540</name>
</gene>
<dbReference type="RefSeq" id="WP_182171878.1">
    <property type="nucleotide sequence ID" value="NZ_JACFXU010000014.1"/>
</dbReference>
<dbReference type="Gene3D" id="3.40.50.720">
    <property type="entry name" value="NAD(P)-binding Rossmann-like Domain"/>
    <property type="match status" value="2"/>
</dbReference>
<keyword evidence="1" id="KW-0560">Oxidoreductase</keyword>
<proteinExistence type="predicted"/>
<dbReference type="AlphaFoldDB" id="A0A7W2TWD5"/>
<sequence>MRIAIQPDFPQLVDQLHSLVPGVEAFLLPKAEQSNEAIVADALLGTAVGGSELPALIERMEGLRWIHILGTGVDKFPLHLVQDKLVTCSRGATASPISEWVLAMLLAHEKQLPKRWITEPPETWHMADLGCLENKTLGIIGFGAIGQAIAKRALAFDMKVVAKVRSHRSSPTPGVELVAELNDLLSVADHVALALPSTPESEGLIGAQAMAAMKPGVHLVNVSRANLIDQEALREYLDNGQISRASLDVVEPEPLPAGHWIYQHPQVFLSPHISWSGPNMIERIVRPFFENVVAFSKGQTLQGIVDTAAGY</sequence>
<keyword evidence="2" id="KW-0520">NAD</keyword>
<dbReference type="InterPro" id="IPR006140">
    <property type="entry name" value="D-isomer_DH_NAD-bd"/>
</dbReference>
<evidence type="ECO:0000256" key="2">
    <source>
        <dbReference type="ARBA" id="ARBA00023027"/>
    </source>
</evidence>
<dbReference type="SUPFAM" id="SSF52283">
    <property type="entry name" value="Formate/glycerate dehydrogenase catalytic domain-like"/>
    <property type="match status" value="1"/>
</dbReference>
<reference evidence="4 5" key="1">
    <citation type="submission" date="2020-07" db="EMBL/GenBank/DDBJ databases">
        <title>Halieaceae bacterium, F7430, whole genome shotgun sequencing project.</title>
        <authorList>
            <person name="Jiang S."/>
            <person name="Liu Z.W."/>
            <person name="Du Z.J."/>
        </authorList>
    </citation>
    <scope>NUCLEOTIDE SEQUENCE [LARGE SCALE GENOMIC DNA]</scope>
    <source>
        <strain evidence="4 5">F7430</strain>
    </source>
</reference>
<evidence type="ECO:0000313" key="4">
    <source>
        <dbReference type="EMBL" id="MBA6413154.1"/>
    </source>
</evidence>
<evidence type="ECO:0000313" key="5">
    <source>
        <dbReference type="Proteomes" id="UP000539350"/>
    </source>
</evidence>
<accession>A0A7W2TWD5</accession>
<dbReference type="Pfam" id="PF02826">
    <property type="entry name" value="2-Hacid_dh_C"/>
    <property type="match status" value="1"/>
</dbReference>
<feature type="domain" description="D-isomer specific 2-hydroxyacid dehydrogenase NAD-binding" evidence="3">
    <location>
        <begin position="103"/>
        <end position="274"/>
    </location>
</feature>
<evidence type="ECO:0000259" key="3">
    <source>
        <dbReference type="Pfam" id="PF02826"/>
    </source>
</evidence>
<dbReference type="PANTHER" id="PTHR43333:SF1">
    <property type="entry name" value="D-ISOMER SPECIFIC 2-HYDROXYACID DEHYDROGENASE NAD-BINDING DOMAIN-CONTAINING PROTEIN"/>
    <property type="match status" value="1"/>
</dbReference>
<keyword evidence="5" id="KW-1185">Reference proteome</keyword>
<dbReference type="InterPro" id="IPR036291">
    <property type="entry name" value="NAD(P)-bd_dom_sf"/>
</dbReference>
<evidence type="ECO:0000256" key="1">
    <source>
        <dbReference type="ARBA" id="ARBA00023002"/>
    </source>
</evidence>
<dbReference type="GO" id="GO:0051287">
    <property type="term" value="F:NAD binding"/>
    <property type="evidence" value="ECO:0007669"/>
    <property type="project" value="InterPro"/>
</dbReference>
<protein>
    <recommendedName>
        <fullName evidence="3">D-isomer specific 2-hydroxyacid dehydrogenase NAD-binding domain-containing protein</fullName>
    </recommendedName>
</protein>
<name>A0A7W2TWD5_9GAMM</name>
<dbReference type="EMBL" id="JACFXU010000014">
    <property type="protein sequence ID" value="MBA6413154.1"/>
    <property type="molecule type" value="Genomic_DNA"/>
</dbReference>
<dbReference type="PANTHER" id="PTHR43333">
    <property type="entry name" value="2-HACID_DH_C DOMAIN-CONTAINING PROTEIN"/>
    <property type="match status" value="1"/>
</dbReference>
<dbReference type="SUPFAM" id="SSF51735">
    <property type="entry name" value="NAD(P)-binding Rossmann-fold domains"/>
    <property type="match status" value="1"/>
</dbReference>
<dbReference type="GO" id="GO:0016491">
    <property type="term" value="F:oxidoreductase activity"/>
    <property type="evidence" value="ECO:0007669"/>
    <property type="project" value="UniProtKB-KW"/>
</dbReference>
<comment type="caution">
    <text evidence="4">The sequence shown here is derived from an EMBL/GenBank/DDBJ whole genome shotgun (WGS) entry which is preliminary data.</text>
</comment>
<dbReference type="Proteomes" id="UP000539350">
    <property type="component" value="Unassembled WGS sequence"/>
</dbReference>
<organism evidence="4 5">
    <name type="scientific">Sediminihaliea albiluteola</name>
    <dbReference type="NCBI Taxonomy" id="2758564"/>
    <lineage>
        <taxon>Bacteria</taxon>
        <taxon>Pseudomonadati</taxon>
        <taxon>Pseudomonadota</taxon>
        <taxon>Gammaproteobacteria</taxon>
        <taxon>Cellvibrionales</taxon>
        <taxon>Halieaceae</taxon>
        <taxon>Sediminihaliea</taxon>
    </lineage>
</organism>